<dbReference type="InterPro" id="IPR001387">
    <property type="entry name" value="Cro/C1-type_HTH"/>
</dbReference>
<comment type="caution">
    <text evidence="1">The sequence shown here is derived from an EMBL/GenBank/DDBJ whole genome shotgun (WGS) entry which is preliminary data.</text>
</comment>
<organism evidence="1 2">
    <name type="scientific">Glycomyces buryatensis</name>
    <dbReference type="NCBI Taxonomy" id="2570927"/>
    <lineage>
        <taxon>Bacteria</taxon>
        <taxon>Bacillati</taxon>
        <taxon>Actinomycetota</taxon>
        <taxon>Actinomycetes</taxon>
        <taxon>Glycomycetales</taxon>
        <taxon>Glycomycetaceae</taxon>
        <taxon>Glycomyces</taxon>
    </lineage>
</organism>
<dbReference type="RefSeq" id="WP_136533773.1">
    <property type="nucleotide sequence ID" value="NZ_STGY01000025.1"/>
</dbReference>
<proteinExistence type="predicted"/>
<dbReference type="EMBL" id="STGY01000025">
    <property type="protein sequence ID" value="THV42341.1"/>
    <property type="molecule type" value="Genomic_DNA"/>
</dbReference>
<name>A0A4S8QF91_9ACTN</name>
<dbReference type="SUPFAM" id="SSF47413">
    <property type="entry name" value="lambda repressor-like DNA-binding domains"/>
    <property type="match status" value="1"/>
</dbReference>
<reference evidence="2" key="1">
    <citation type="submission" date="2019-04" db="EMBL/GenBank/DDBJ databases">
        <title>Nocardioides xinjiangensis sp. nov.</title>
        <authorList>
            <person name="Liu S."/>
        </authorList>
    </citation>
    <scope>NUCLEOTIDE SEQUENCE [LARGE SCALE GENOMIC DNA]</scope>
    <source>
        <strain evidence="2">18</strain>
    </source>
</reference>
<dbReference type="GO" id="GO:0003677">
    <property type="term" value="F:DNA binding"/>
    <property type="evidence" value="ECO:0007669"/>
    <property type="project" value="InterPro"/>
</dbReference>
<gene>
    <name evidence="1" type="ORF">FAB82_06700</name>
</gene>
<evidence type="ECO:0000313" key="2">
    <source>
        <dbReference type="Proteomes" id="UP000308760"/>
    </source>
</evidence>
<reference evidence="1 2" key="2">
    <citation type="submission" date="2019-05" db="EMBL/GenBank/DDBJ databases">
        <title>Glycomyces buryatensis sp. nov.</title>
        <authorList>
            <person name="Nikitina E."/>
        </authorList>
    </citation>
    <scope>NUCLEOTIDE SEQUENCE [LARGE SCALE GENOMIC DNA]</scope>
    <source>
        <strain evidence="1 2">18</strain>
    </source>
</reference>
<dbReference type="AlphaFoldDB" id="A0A4S8QF91"/>
<protein>
    <submittedName>
        <fullName evidence="1">Helix-turn-helix transcriptional regulator</fullName>
    </submittedName>
</protein>
<dbReference type="InterPro" id="IPR010982">
    <property type="entry name" value="Lambda_DNA-bd_dom_sf"/>
</dbReference>
<keyword evidence="2" id="KW-1185">Reference proteome</keyword>
<dbReference type="Proteomes" id="UP000308760">
    <property type="component" value="Unassembled WGS sequence"/>
</dbReference>
<dbReference type="Gene3D" id="1.10.260.40">
    <property type="entry name" value="lambda repressor-like DNA-binding domains"/>
    <property type="match status" value="1"/>
</dbReference>
<sequence>MALRFRNLNISPDDPVERWPVEAVQTALERGSVRDWRRLIDAIDRDPWGKTSRQVEHVLSYSRPYGVANLMERVVRSARTAAERVEREAVAGRIRQAIADSGLARSEFASRIGTSVSRLSTYTTGKVVPSAALMVRIDRVAEEARRRTET</sequence>
<accession>A0A4S8QF91</accession>
<dbReference type="OrthoDB" id="4409301at2"/>
<dbReference type="CDD" id="cd00093">
    <property type="entry name" value="HTH_XRE"/>
    <property type="match status" value="1"/>
</dbReference>
<evidence type="ECO:0000313" key="1">
    <source>
        <dbReference type="EMBL" id="THV42341.1"/>
    </source>
</evidence>